<dbReference type="EMBL" id="JYDH01000049">
    <property type="protein sequence ID" value="KRY35883.1"/>
    <property type="molecule type" value="Genomic_DNA"/>
</dbReference>
<feature type="compositionally biased region" description="Basic and acidic residues" evidence="1">
    <location>
        <begin position="17"/>
        <end position="30"/>
    </location>
</feature>
<protein>
    <submittedName>
        <fullName evidence="2">Uncharacterized protein</fullName>
    </submittedName>
</protein>
<evidence type="ECO:0000313" key="3">
    <source>
        <dbReference type="Proteomes" id="UP000054776"/>
    </source>
</evidence>
<dbReference type="InParanoid" id="A0A0V1BFH7"/>
<reference evidence="2 3" key="1">
    <citation type="submission" date="2015-01" db="EMBL/GenBank/DDBJ databases">
        <title>Evolution of Trichinella species and genotypes.</title>
        <authorList>
            <person name="Korhonen P.K."/>
            <person name="Edoardo P."/>
            <person name="Giuseppe L.R."/>
            <person name="Gasser R.B."/>
        </authorList>
    </citation>
    <scope>NUCLEOTIDE SEQUENCE [LARGE SCALE GENOMIC DNA]</scope>
    <source>
        <strain evidence="2">ISS3</strain>
    </source>
</reference>
<accession>A0A0V1BFH7</accession>
<dbReference type="AlphaFoldDB" id="A0A0V1BFH7"/>
<name>A0A0V1BFH7_TRISP</name>
<sequence>MNYRKLLFRSTPPGGIESRETQECPKAEPGQEKSYINEMELPARSNITMPFEFGVLFIHEHLKLFGKKLQRQICLTLLSDGEAVEDVALQWMPVDFGIHRG</sequence>
<keyword evidence="3" id="KW-1185">Reference proteome</keyword>
<comment type="caution">
    <text evidence="2">The sequence shown here is derived from an EMBL/GenBank/DDBJ whole genome shotgun (WGS) entry which is preliminary data.</text>
</comment>
<dbReference type="Proteomes" id="UP000054776">
    <property type="component" value="Unassembled WGS sequence"/>
</dbReference>
<organism evidence="2 3">
    <name type="scientific">Trichinella spiralis</name>
    <name type="common">Trichina worm</name>
    <dbReference type="NCBI Taxonomy" id="6334"/>
    <lineage>
        <taxon>Eukaryota</taxon>
        <taxon>Metazoa</taxon>
        <taxon>Ecdysozoa</taxon>
        <taxon>Nematoda</taxon>
        <taxon>Enoplea</taxon>
        <taxon>Dorylaimia</taxon>
        <taxon>Trichinellida</taxon>
        <taxon>Trichinellidae</taxon>
        <taxon>Trichinella</taxon>
    </lineage>
</organism>
<feature type="region of interest" description="Disordered" evidence="1">
    <location>
        <begin position="9"/>
        <end position="30"/>
    </location>
</feature>
<evidence type="ECO:0000313" key="2">
    <source>
        <dbReference type="EMBL" id="KRY35883.1"/>
    </source>
</evidence>
<evidence type="ECO:0000256" key="1">
    <source>
        <dbReference type="SAM" id="MobiDB-lite"/>
    </source>
</evidence>
<proteinExistence type="predicted"/>
<gene>
    <name evidence="2" type="ORF">T01_12547</name>
</gene>